<comment type="caution">
    <text evidence="3">The sequence shown here is derived from an EMBL/GenBank/DDBJ whole genome shotgun (WGS) entry which is preliminary data.</text>
</comment>
<accession>A0ABR7EWD0</accession>
<evidence type="ECO:0000313" key="4">
    <source>
        <dbReference type="Proteomes" id="UP000647235"/>
    </source>
</evidence>
<protein>
    <submittedName>
        <fullName evidence="3">DUF4097 family beta strand repeat protein</fullName>
    </submittedName>
</protein>
<dbReference type="Pfam" id="PF13349">
    <property type="entry name" value="DUF4097"/>
    <property type="match status" value="1"/>
</dbReference>
<keyword evidence="1" id="KW-1133">Transmembrane helix</keyword>
<sequence>MKNWKKITLITGTVCTILGFFLLIFGLFAGGIQYLTSTDLGSFNNSDKSAAKVQKLVTEELSPYKNLDVSLDSLNLQVRYSKDNTYALSYKNTKTSKTKSTTPITWSQSGNTLKIRERNLKKHTWFHIDLNFLICLFGNDDEKEAVSDEDMVTLYIPKNAAFDQITLENNDGNLLLNNLRTSQGIIHVDDGDIIFKNCALRNTLLTSNDGDVLSTATTYSGNTAITCKDGDVLFYRAADVLKPLSLKLETNDGEIIVPSSFSGKVKEKDDKSIYQQNGRDGYGTLSIQSEDGDIVLHA</sequence>
<organism evidence="3 4">
    <name type="scientific">Dorea hominis</name>
    <dbReference type="NCBI Taxonomy" id="2763040"/>
    <lineage>
        <taxon>Bacteria</taxon>
        <taxon>Bacillati</taxon>
        <taxon>Bacillota</taxon>
        <taxon>Clostridia</taxon>
        <taxon>Lachnospirales</taxon>
        <taxon>Lachnospiraceae</taxon>
        <taxon>Dorea</taxon>
    </lineage>
</organism>
<name>A0ABR7EWD0_9FIRM</name>
<gene>
    <name evidence="3" type="ORF">H8S07_10350</name>
</gene>
<keyword evidence="1" id="KW-0472">Membrane</keyword>
<evidence type="ECO:0000256" key="1">
    <source>
        <dbReference type="SAM" id="Phobius"/>
    </source>
</evidence>
<dbReference type="InterPro" id="IPR025164">
    <property type="entry name" value="Toastrack_DUF4097"/>
</dbReference>
<keyword evidence="1" id="KW-0812">Transmembrane</keyword>
<feature type="domain" description="DUF4097" evidence="2">
    <location>
        <begin position="65"/>
        <end position="212"/>
    </location>
</feature>
<dbReference type="RefSeq" id="WP_118519489.1">
    <property type="nucleotide sequence ID" value="NZ_JACOOY010000013.1"/>
</dbReference>
<evidence type="ECO:0000313" key="3">
    <source>
        <dbReference type="EMBL" id="MBC5665663.1"/>
    </source>
</evidence>
<dbReference type="EMBL" id="JACOOY010000013">
    <property type="protein sequence ID" value="MBC5665663.1"/>
    <property type="molecule type" value="Genomic_DNA"/>
</dbReference>
<feature type="transmembrane region" description="Helical" evidence="1">
    <location>
        <begin position="7"/>
        <end position="35"/>
    </location>
</feature>
<keyword evidence="4" id="KW-1185">Reference proteome</keyword>
<evidence type="ECO:0000259" key="2">
    <source>
        <dbReference type="Pfam" id="PF13349"/>
    </source>
</evidence>
<proteinExistence type="predicted"/>
<reference evidence="3 4" key="1">
    <citation type="submission" date="2020-08" db="EMBL/GenBank/DDBJ databases">
        <title>Genome public.</title>
        <authorList>
            <person name="Liu C."/>
            <person name="Sun Q."/>
        </authorList>
    </citation>
    <scope>NUCLEOTIDE SEQUENCE [LARGE SCALE GENOMIC DNA]</scope>
    <source>
        <strain evidence="3 4">NSJ-36</strain>
    </source>
</reference>
<dbReference type="Proteomes" id="UP000647235">
    <property type="component" value="Unassembled WGS sequence"/>
</dbReference>